<dbReference type="Gramene" id="TraesCS2D03G1170100.1">
    <property type="protein sequence ID" value="TraesCS2D03G1170100.1.CDS1"/>
    <property type="gene ID" value="TraesCS2D03G1170100"/>
</dbReference>
<feature type="domain" description="F-box" evidence="1">
    <location>
        <begin position="3"/>
        <end position="50"/>
    </location>
</feature>
<dbReference type="Gramene" id="TraesCS2D02G524600.1">
    <property type="protein sequence ID" value="TraesCS2D02G524600.1.cds1"/>
    <property type="gene ID" value="TraesCS2D02G524600"/>
</dbReference>
<dbReference type="AlphaFoldDB" id="A0A3B6DM20"/>
<dbReference type="PROSITE" id="PS50181">
    <property type="entry name" value="FBOX"/>
    <property type="match status" value="1"/>
</dbReference>
<dbReference type="Gramene" id="TraesWEE_scaffold_047587_01G000200.1">
    <property type="protein sequence ID" value="TraesWEE_scaffold_047587_01G000200.1"/>
    <property type="gene ID" value="TraesWEE_scaffold_047587_01G000200"/>
</dbReference>
<dbReference type="PANTHER" id="PTHR31672">
    <property type="entry name" value="BNACNNG10540D PROTEIN"/>
    <property type="match status" value="1"/>
</dbReference>
<evidence type="ECO:0000259" key="1">
    <source>
        <dbReference type="PROSITE" id="PS50181"/>
    </source>
</evidence>
<dbReference type="SMR" id="A0A3B6DM20"/>
<reference evidence="2" key="1">
    <citation type="submission" date="2018-08" db="EMBL/GenBank/DDBJ databases">
        <authorList>
            <person name="Rossello M."/>
        </authorList>
    </citation>
    <scope>NUCLEOTIDE SEQUENCE [LARGE SCALE GENOMIC DNA]</scope>
    <source>
        <strain evidence="2">cv. Chinese Spring</strain>
    </source>
</reference>
<dbReference type="PANTHER" id="PTHR31672:SF13">
    <property type="entry name" value="F-BOX PROTEIN CPR30-LIKE"/>
    <property type="match status" value="1"/>
</dbReference>
<dbReference type="SUPFAM" id="SSF81383">
    <property type="entry name" value="F-box domain"/>
    <property type="match status" value="1"/>
</dbReference>
<dbReference type="InterPro" id="IPR001810">
    <property type="entry name" value="F-box_dom"/>
</dbReference>
<dbReference type="OrthoDB" id="665134at2759"/>
<dbReference type="Pfam" id="PF08268">
    <property type="entry name" value="FBA_3"/>
    <property type="match status" value="1"/>
</dbReference>
<dbReference type="InterPro" id="IPR036047">
    <property type="entry name" value="F-box-like_dom_sf"/>
</dbReference>
<dbReference type="SMART" id="SM00256">
    <property type="entry name" value="FBOX"/>
    <property type="match status" value="1"/>
</dbReference>
<evidence type="ECO:0000313" key="2">
    <source>
        <dbReference type="EnsemblPlants" id="TraesCS2D02G524600.1.cds1"/>
    </source>
</evidence>
<dbReference type="InterPro" id="IPR017451">
    <property type="entry name" value="F-box-assoc_interact_dom"/>
</dbReference>
<dbReference type="Proteomes" id="UP000019116">
    <property type="component" value="Chromosome 2D"/>
</dbReference>
<accession>A0A3B6DM20</accession>
<dbReference type="InterPro" id="IPR013187">
    <property type="entry name" value="F-box-assoc_dom_typ3"/>
</dbReference>
<proteinExistence type="predicted"/>
<organism evidence="2">
    <name type="scientific">Triticum aestivum</name>
    <name type="common">Wheat</name>
    <dbReference type="NCBI Taxonomy" id="4565"/>
    <lineage>
        <taxon>Eukaryota</taxon>
        <taxon>Viridiplantae</taxon>
        <taxon>Streptophyta</taxon>
        <taxon>Embryophyta</taxon>
        <taxon>Tracheophyta</taxon>
        <taxon>Spermatophyta</taxon>
        <taxon>Magnoliopsida</taxon>
        <taxon>Liliopsida</taxon>
        <taxon>Poales</taxon>
        <taxon>Poaceae</taxon>
        <taxon>BOP clade</taxon>
        <taxon>Pooideae</taxon>
        <taxon>Triticodae</taxon>
        <taxon>Triticeae</taxon>
        <taxon>Triticinae</taxon>
        <taxon>Triticum</taxon>
    </lineage>
</organism>
<dbReference type="Gene3D" id="1.20.1280.50">
    <property type="match status" value="1"/>
</dbReference>
<dbReference type="Gramene" id="TraesPARA_EIv1.0_0751290.1">
    <property type="protein sequence ID" value="TraesPARA_EIv1.0_0751290.1.CDS1"/>
    <property type="gene ID" value="TraesPARA_EIv1.0_0751290"/>
</dbReference>
<dbReference type="EnsemblPlants" id="TraesCS2D02G524600.1">
    <property type="protein sequence ID" value="TraesCS2D02G524600.1.cds1"/>
    <property type="gene ID" value="TraesCS2D02G524600"/>
</dbReference>
<dbReference type="InterPro" id="IPR050796">
    <property type="entry name" value="SCF_F-box_component"/>
</dbReference>
<dbReference type="Pfam" id="PF12937">
    <property type="entry name" value="F-box-like"/>
    <property type="match status" value="1"/>
</dbReference>
<dbReference type="STRING" id="4565.A0A3B6DM20"/>
<sequence>MDDAVRWDLPTDILVEILLRLPPSSRRRVRLVCRLWRDVVGERTAEMRSRATALIWHPWHPVACMVDDLSSSSTGSCRELWRSVRGVQLVGTCNGLLCLCNNEGMPGGVITLVNPAISDMLPLPPLPSADKFIGSFHWMNWHEAYSFAYQPTSGRYKMVHVPCSFGHVCEFNGVRVLTLGETSWREVPTLPEGGARCNLGAGIVSIDGATHWITRGATTRVVSFDLEDEHITSITELPTRAAGPCHFHLTEVHGRLGIVIHDLSVTTEVWIMEKGRRWSRRYSFRRQHLPRPHFVYGEYVLTREESSLYVHYRKKGPSLSGEVVQVGHRDQGTLVAELKVNYSHSQYRTFAYVQTTEPLSVYEPNKY</sequence>
<keyword evidence="3" id="KW-1185">Reference proteome</keyword>
<protein>
    <recommendedName>
        <fullName evidence="1">F-box domain-containing protein</fullName>
    </recommendedName>
</protein>
<dbReference type="OMA" id="ATKLYHA"/>
<dbReference type="NCBIfam" id="TIGR01640">
    <property type="entry name" value="F_box_assoc_1"/>
    <property type="match status" value="1"/>
</dbReference>
<evidence type="ECO:0000313" key="3">
    <source>
        <dbReference type="Proteomes" id="UP000019116"/>
    </source>
</evidence>
<name>A0A3B6DM20_WHEAT</name>
<reference evidence="2" key="2">
    <citation type="submission" date="2018-10" db="UniProtKB">
        <authorList>
            <consortium name="EnsemblPlants"/>
        </authorList>
    </citation>
    <scope>IDENTIFICATION</scope>
</reference>